<feature type="compositionally biased region" description="Basic residues" evidence="1">
    <location>
        <begin position="99"/>
        <end position="111"/>
    </location>
</feature>
<gene>
    <name evidence="3" type="ORF">C6Y45_00785</name>
</gene>
<dbReference type="OrthoDB" id="2989424at2"/>
<feature type="transmembrane region" description="Helical" evidence="2">
    <location>
        <begin position="32"/>
        <end position="50"/>
    </location>
</feature>
<keyword evidence="2" id="KW-1133">Transmembrane helix</keyword>
<accession>A0A2T4UAQ8</accession>
<organism evidence="3 4">
    <name type="scientific">Alkalicoccus saliphilus</name>
    <dbReference type="NCBI Taxonomy" id="200989"/>
    <lineage>
        <taxon>Bacteria</taxon>
        <taxon>Bacillati</taxon>
        <taxon>Bacillota</taxon>
        <taxon>Bacilli</taxon>
        <taxon>Bacillales</taxon>
        <taxon>Bacillaceae</taxon>
        <taxon>Alkalicoccus</taxon>
    </lineage>
</organism>
<evidence type="ECO:0000313" key="4">
    <source>
        <dbReference type="Proteomes" id="UP000240509"/>
    </source>
</evidence>
<keyword evidence="2" id="KW-0812">Transmembrane</keyword>
<evidence type="ECO:0000256" key="2">
    <source>
        <dbReference type="SAM" id="Phobius"/>
    </source>
</evidence>
<dbReference type="InterPro" id="IPR048110">
    <property type="entry name" value="SA1362/YqhP-like"/>
</dbReference>
<name>A0A2T4UAQ8_9BACI</name>
<reference evidence="3 4" key="1">
    <citation type="submission" date="2018-03" db="EMBL/GenBank/DDBJ databases">
        <title>Alkalicoccus saliphilus sp. nov., isolated from a mineral pool.</title>
        <authorList>
            <person name="Zhao B."/>
        </authorList>
    </citation>
    <scope>NUCLEOTIDE SEQUENCE [LARGE SCALE GENOMIC DNA]</scope>
    <source>
        <strain evidence="3 4">6AG</strain>
    </source>
</reference>
<comment type="caution">
    <text evidence="3">The sequence shown here is derived from an EMBL/GenBank/DDBJ whole genome shotgun (WGS) entry which is preliminary data.</text>
</comment>
<keyword evidence="4" id="KW-1185">Reference proteome</keyword>
<dbReference type="AlphaFoldDB" id="A0A2T4UAQ8"/>
<dbReference type="NCBIfam" id="NF041554">
    <property type="entry name" value="SA1362_fam"/>
    <property type="match status" value="1"/>
</dbReference>
<feature type="region of interest" description="Disordered" evidence="1">
    <location>
        <begin position="64"/>
        <end position="112"/>
    </location>
</feature>
<dbReference type="EMBL" id="PZJJ01000001">
    <property type="protein sequence ID" value="PTL40477.1"/>
    <property type="molecule type" value="Genomic_DNA"/>
</dbReference>
<dbReference type="Proteomes" id="UP000240509">
    <property type="component" value="Unassembled WGS sequence"/>
</dbReference>
<proteinExistence type="predicted"/>
<feature type="transmembrane region" description="Helical" evidence="2">
    <location>
        <begin position="7"/>
        <end position="26"/>
    </location>
</feature>
<protein>
    <submittedName>
        <fullName evidence="3">Uncharacterized protein</fullName>
    </submittedName>
</protein>
<keyword evidence="2" id="KW-0472">Membrane</keyword>
<dbReference type="RefSeq" id="WP_107582987.1">
    <property type="nucleotide sequence ID" value="NZ_PZJJ01000001.1"/>
</dbReference>
<evidence type="ECO:0000313" key="3">
    <source>
        <dbReference type="EMBL" id="PTL40477.1"/>
    </source>
</evidence>
<evidence type="ECO:0000256" key="1">
    <source>
        <dbReference type="SAM" id="MobiDB-lite"/>
    </source>
</evidence>
<sequence>MSFKSLPPVLLVVIGLAVLGIGGHLIQDPGGFIRNIFVTIGVVTLLILVFRRYIQPRLMQRQSGFQVPVKNGRPEPASSTAPRSKSRPKTRRGNTALKTVKHEKRGARPLIKKQSDVKLTVIEGKKNTKKKSRALF</sequence>